<protein>
    <recommendedName>
        <fullName evidence="3">Cytochrome c family protein</fullName>
    </recommendedName>
</protein>
<accession>A0A9D7SSK6</accession>
<comment type="caution">
    <text evidence="1">The sequence shown here is derived from an EMBL/GenBank/DDBJ whole genome shotgun (WGS) entry which is preliminary data.</text>
</comment>
<dbReference type="AlphaFoldDB" id="A0A9D7SSK6"/>
<gene>
    <name evidence="1" type="ORF">IPP15_08080</name>
</gene>
<organism evidence="1 2">
    <name type="scientific">Candidatus Opimibacter skivensis</name>
    <dbReference type="NCBI Taxonomy" id="2982028"/>
    <lineage>
        <taxon>Bacteria</taxon>
        <taxon>Pseudomonadati</taxon>
        <taxon>Bacteroidota</taxon>
        <taxon>Saprospiria</taxon>
        <taxon>Saprospirales</taxon>
        <taxon>Saprospiraceae</taxon>
        <taxon>Candidatus Opimibacter</taxon>
    </lineage>
</organism>
<dbReference type="PROSITE" id="PS51257">
    <property type="entry name" value="PROKAR_LIPOPROTEIN"/>
    <property type="match status" value="1"/>
</dbReference>
<evidence type="ECO:0000313" key="2">
    <source>
        <dbReference type="Proteomes" id="UP000808337"/>
    </source>
</evidence>
<proteinExistence type="predicted"/>
<sequence>MNHSSFRNWRLPSLIVLAFAVFIFVISCGQHLMTAPGPSNGNAPYGTSFCAVGTPDSLCPFIPHEVDDSSALSPGYRTHLDTIDQPKFDEFSWQTFIALNWPANSSGAPTGYVIGNDTSARVWEYYNSVDDVFGGGPDACDPGTPGSKFLFQPLVVSSGGFTTAGFTENDGNALIDRNLNFVLYEIMMSPSEVAYVQGNKLNTLSGQQRFVDSLKKAGQPLTINLPSSYYQVIKSKTGGTIGTIEIKAAWRLLLPKEKDRWNRFYNREATIFIPAANRKSGKDTCFTARVGLVGMHIITKTKLFPIMVWSTFEHVDNTPDNLEEAALHPDYPWSFYNPNCLNCLTNTPADTLVHNQSKLIWANKPPFAKAYGQTMINDAHVDTFGTQVTRTYPIYGPTQQMNKAWQQKLKGSVWENYKLVGSQWLSSNNEPIHGVPNPPPAPELLGNSVIETFMQDTSSCIKCHNGATNTFSFGKDSLRYDFSFLLFRGLSNKGDALKEKMPSDK</sequence>
<evidence type="ECO:0000313" key="1">
    <source>
        <dbReference type="EMBL" id="MBK9982368.1"/>
    </source>
</evidence>
<dbReference type="EMBL" id="JADKGY010000006">
    <property type="protein sequence ID" value="MBK9982368.1"/>
    <property type="molecule type" value="Genomic_DNA"/>
</dbReference>
<evidence type="ECO:0008006" key="3">
    <source>
        <dbReference type="Google" id="ProtNLM"/>
    </source>
</evidence>
<reference evidence="1 2" key="1">
    <citation type="submission" date="2020-10" db="EMBL/GenBank/DDBJ databases">
        <title>Connecting structure to function with the recovery of over 1000 high-quality activated sludge metagenome-assembled genomes encoding full-length rRNA genes using long-read sequencing.</title>
        <authorList>
            <person name="Singleton C.M."/>
            <person name="Petriglieri F."/>
            <person name="Kristensen J.M."/>
            <person name="Kirkegaard R.H."/>
            <person name="Michaelsen T.Y."/>
            <person name="Andersen M.H."/>
            <person name="Karst S.M."/>
            <person name="Dueholm M.S."/>
            <person name="Nielsen P.H."/>
            <person name="Albertsen M."/>
        </authorList>
    </citation>
    <scope>NUCLEOTIDE SEQUENCE [LARGE SCALE GENOMIC DNA]</scope>
    <source>
        <strain evidence="1">Ribe_18-Q3-R11-54_MAXAC.273</strain>
    </source>
</reference>
<dbReference type="Proteomes" id="UP000808337">
    <property type="component" value="Unassembled WGS sequence"/>
</dbReference>
<name>A0A9D7SSK6_9BACT</name>